<evidence type="ECO:0000313" key="3">
    <source>
        <dbReference type="Proteomes" id="UP000244880"/>
    </source>
</evidence>
<accession>A0A2R8BDD6</accession>
<dbReference type="RefSeq" id="WP_108828209.1">
    <property type="nucleotide sequence ID" value="NZ_OMOR01000001.1"/>
</dbReference>
<organism evidence="2 3">
    <name type="scientific">Ascidiaceihabitans donghaensis</name>
    <dbReference type="NCBI Taxonomy" id="1510460"/>
    <lineage>
        <taxon>Bacteria</taxon>
        <taxon>Pseudomonadati</taxon>
        <taxon>Pseudomonadota</taxon>
        <taxon>Alphaproteobacteria</taxon>
        <taxon>Rhodobacterales</taxon>
        <taxon>Paracoccaceae</taxon>
        <taxon>Ascidiaceihabitans</taxon>
    </lineage>
</organism>
<protein>
    <recommendedName>
        <fullName evidence="4">Tat pathway signal sequence domain protein</fullName>
    </recommendedName>
</protein>
<keyword evidence="3" id="KW-1185">Reference proteome</keyword>
<sequence>MQPMRHIFCVLTGLAALWGAAGSAGTTKGILMELNAADLVGEACRVTFVVTNQTDTPVDKAIYETVLFSEKGSVLMLTLFDFGALPTGVPRVRQFQVSDTSCSRIGMVLINGANTCTVAGDQNEICGSGLGTSSRIDIELKG</sequence>
<gene>
    <name evidence="2" type="ORF">ASD8599_01827</name>
</gene>
<feature type="signal peptide" evidence="1">
    <location>
        <begin position="1"/>
        <end position="24"/>
    </location>
</feature>
<dbReference type="Proteomes" id="UP000244880">
    <property type="component" value="Unassembled WGS sequence"/>
</dbReference>
<evidence type="ECO:0008006" key="4">
    <source>
        <dbReference type="Google" id="ProtNLM"/>
    </source>
</evidence>
<evidence type="ECO:0000313" key="2">
    <source>
        <dbReference type="EMBL" id="SPH21084.1"/>
    </source>
</evidence>
<dbReference type="EMBL" id="OMOR01000001">
    <property type="protein sequence ID" value="SPH21084.1"/>
    <property type="molecule type" value="Genomic_DNA"/>
</dbReference>
<dbReference type="OrthoDB" id="7707524at2"/>
<name>A0A2R8BDD6_9RHOB</name>
<keyword evidence="1" id="KW-0732">Signal</keyword>
<feature type="chain" id="PRO_5015302588" description="Tat pathway signal sequence domain protein" evidence="1">
    <location>
        <begin position="25"/>
        <end position="142"/>
    </location>
</feature>
<dbReference type="AlphaFoldDB" id="A0A2R8BDD6"/>
<reference evidence="2 3" key="1">
    <citation type="submission" date="2018-03" db="EMBL/GenBank/DDBJ databases">
        <authorList>
            <person name="Keele B.F."/>
        </authorList>
    </citation>
    <scope>NUCLEOTIDE SEQUENCE [LARGE SCALE GENOMIC DNA]</scope>
    <source>
        <strain evidence="2 3">CECT 8599</strain>
    </source>
</reference>
<proteinExistence type="predicted"/>
<evidence type="ECO:0000256" key="1">
    <source>
        <dbReference type="SAM" id="SignalP"/>
    </source>
</evidence>